<dbReference type="Proteomes" id="UP000598820">
    <property type="component" value="Unassembled WGS sequence"/>
</dbReference>
<organism evidence="1 2">
    <name type="scientific">Spirosoma profusum</name>
    <dbReference type="NCBI Taxonomy" id="2771354"/>
    <lineage>
        <taxon>Bacteria</taxon>
        <taxon>Pseudomonadati</taxon>
        <taxon>Bacteroidota</taxon>
        <taxon>Cytophagia</taxon>
        <taxon>Cytophagales</taxon>
        <taxon>Cytophagaceae</taxon>
        <taxon>Spirosoma</taxon>
    </lineage>
</organism>
<dbReference type="EMBL" id="JACWZY010000022">
    <property type="protein sequence ID" value="MBD2703564.1"/>
    <property type="molecule type" value="Genomic_DNA"/>
</dbReference>
<proteinExistence type="predicted"/>
<accession>A0A926XYY7</accession>
<evidence type="ECO:0000313" key="2">
    <source>
        <dbReference type="Proteomes" id="UP000598820"/>
    </source>
</evidence>
<name>A0A926XYY7_9BACT</name>
<sequence>MGLVMKVTSANIIRLWFGADTPIRDYQIKMNPKLWAACKQVNRHFVAPSGALLYAQYRKSDKVAFARQVLVKLEEHEELEAVT</sequence>
<evidence type="ECO:0000313" key="1">
    <source>
        <dbReference type="EMBL" id="MBD2703564.1"/>
    </source>
</evidence>
<protein>
    <submittedName>
        <fullName evidence="1">Uncharacterized protein</fullName>
    </submittedName>
</protein>
<comment type="caution">
    <text evidence="1">The sequence shown here is derived from an EMBL/GenBank/DDBJ whole genome shotgun (WGS) entry which is preliminary data.</text>
</comment>
<reference evidence="1" key="1">
    <citation type="submission" date="2020-09" db="EMBL/GenBank/DDBJ databases">
        <authorList>
            <person name="Kim M.K."/>
        </authorList>
    </citation>
    <scope>NUCLEOTIDE SEQUENCE</scope>
    <source>
        <strain evidence="1">BT702</strain>
    </source>
</reference>
<gene>
    <name evidence="1" type="ORF">IC229_23170</name>
</gene>
<keyword evidence="2" id="KW-1185">Reference proteome</keyword>
<dbReference type="AlphaFoldDB" id="A0A926XYY7"/>